<dbReference type="EMBL" id="JBHULC010000032">
    <property type="protein sequence ID" value="MFD2523281.1"/>
    <property type="molecule type" value="Genomic_DNA"/>
</dbReference>
<gene>
    <name evidence="1" type="ORF">ACFSR2_20455</name>
</gene>
<sequence>MIIYKEIANQMQEFCDLNTPDEIRENTRVLTLALAQSDYFEVLDKPYLSEILNYLHQVEDILLSVHQIKIKLYEGK</sequence>
<proteinExistence type="predicted"/>
<keyword evidence="2" id="KW-1185">Reference proteome</keyword>
<dbReference type="RefSeq" id="WP_340240751.1">
    <property type="nucleotide sequence ID" value="NZ_JBBEWC010000025.1"/>
</dbReference>
<accession>A0ABW5JEP0</accession>
<protein>
    <submittedName>
        <fullName evidence="1">Uncharacterized protein</fullName>
    </submittedName>
</protein>
<dbReference type="Proteomes" id="UP001597510">
    <property type="component" value="Unassembled WGS sequence"/>
</dbReference>
<evidence type="ECO:0000313" key="1">
    <source>
        <dbReference type="EMBL" id="MFD2523281.1"/>
    </source>
</evidence>
<name>A0ABW5JEP0_9BACT</name>
<evidence type="ECO:0000313" key="2">
    <source>
        <dbReference type="Proteomes" id="UP001597510"/>
    </source>
</evidence>
<organism evidence="1 2">
    <name type="scientific">Emticicia soli</name>
    <dbReference type="NCBI Taxonomy" id="2027878"/>
    <lineage>
        <taxon>Bacteria</taxon>
        <taxon>Pseudomonadati</taxon>
        <taxon>Bacteroidota</taxon>
        <taxon>Cytophagia</taxon>
        <taxon>Cytophagales</taxon>
        <taxon>Leadbetterellaceae</taxon>
        <taxon>Emticicia</taxon>
    </lineage>
</organism>
<reference evidence="2" key="1">
    <citation type="journal article" date="2019" name="Int. J. Syst. Evol. Microbiol.">
        <title>The Global Catalogue of Microorganisms (GCM) 10K type strain sequencing project: providing services to taxonomists for standard genome sequencing and annotation.</title>
        <authorList>
            <consortium name="The Broad Institute Genomics Platform"/>
            <consortium name="The Broad Institute Genome Sequencing Center for Infectious Disease"/>
            <person name="Wu L."/>
            <person name="Ma J."/>
        </authorList>
    </citation>
    <scope>NUCLEOTIDE SEQUENCE [LARGE SCALE GENOMIC DNA]</scope>
    <source>
        <strain evidence="2">KCTC 52344</strain>
    </source>
</reference>
<comment type="caution">
    <text evidence="1">The sequence shown here is derived from an EMBL/GenBank/DDBJ whole genome shotgun (WGS) entry which is preliminary data.</text>
</comment>